<dbReference type="GO" id="GO:0003998">
    <property type="term" value="F:acylphosphatase activity"/>
    <property type="evidence" value="ECO:0007669"/>
    <property type="project" value="InterPro"/>
</dbReference>
<dbReference type="PANTHER" id="PTHR47268">
    <property type="entry name" value="ACYLPHOSPHATASE"/>
    <property type="match status" value="1"/>
</dbReference>
<dbReference type="PROSITE" id="PS00150">
    <property type="entry name" value="ACYLPHOSPHATASE_1"/>
    <property type="match status" value="1"/>
</dbReference>
<gene>
    <name evidence="2" type="ORF">METZ01_LOCUS106425</name>
</gene>
<dbReference type="SUPFAM" id="SSF54975">
    <property type="entry name" value="Acylphosphatase/BLUF domain-like"/>
    <property type="match status" value="1"/>
</dbReference>
<dbReference type="EMBL" id="UINC01012244">
    <property type="protein sequence ID" value="SVA53571.1"/>
    <property type="molecule type" value="Genomic_DNA"/>
</dbReference>
<sequence length="89" mass="9760">MITRCFKIIGRVQGVFFRDSTQRKATGLGLTGSAINLADGSVRVIAQGNESEINELLNWLQVGPEMSVVERVDEVDIGDDLEFNDFTVG</sequence>
<dbReference type="Pfam" id="PF00708">
    <property type="entry name" value="Acylphosphatase"/>
    <property type="match status" value="1"/>
</dbReference>
<accession>A0A381WMQ8</accession>
<dbReference type="Gene3D" id="3.30.70.100">
    <property type="match status" value="1"/>
</dbReference>
<reference evidence="2" key="1">
    <citation type="submission" date="2018-05" db="EMBL/GenBank/DDBJ databases">
        <authorList>
            <person name="Lanie J.A."/>
            <person name="Ng W.-L."/>
            <person name="Kazmierczak K.M."/>
            <person name="Andrzejewski T.M."/>
            <person name="Davidsen T.M."/>
            <person name="Wayne K.J."/>
            <person name="Tettelin H."/>
            <person name="Glass J.I."/>
            <person name="Rusch D."/>
            <person name="Podicherti R."/>
            <person name="Tsui H.-C.T."/>
            <person name="Winkler M.E."/>
        </authorList>
    </citation>
    <scope>NUCLEOTIDE SEQUENCE</scope>
</reference>
<dbReference type="InterPro" id="IPR020456">
    <property type="entry name" value="Acylphosphatase"/>
</dbReference>
<dbReference type="PROSITE" id="PS51160">
    <property type="entry name" value="ACYLPHOSPHATASE_3"/>
    <property type="match status" value="1"/>
</dbReference>
<proteinExistence type="predicted"/>
<dbReference type="InterPro" id="IPR017968">
    <property type="entry name" value="Acylphosphatase_CS"/>
</dbReference>
<feature type="domain" description="Acylphosphatase-like" evidence="1">
    <location>
        <begin position="3"/>
        <end position="89"/>
    </location>
</feature>
<dbReference type="AlphaFoldDB" id="A0A381WMQ8"/>
<evidence type="ECO:0000259" key="1">
    <source>
        <dbReference type="PROSITE" id="PS51160"/>
    </source>
</evidence>
<organism evidence="2">
    <name type="scientific">marine metagenome</name>
    <dbReference type="NCBI Taxonomy" id="408172"/>
    <lineage>
        <taxon>unclassified sequences</taxon>
        <taxon>metagenomes</taxon>
        <taxon>ecological metagenomes</taxon>
    </lineage>
</organism>
<dbReference type="InterPro" id="IPR036046">
    <property type="entry name" value="Acylphosphatase-like_dom_sf"/>
</dbReference>
<dbReference type="PANTHER" id="PTHR47268:SF4">
    <property type="entry name" value="ACYLPHOSPHATASE"/>
    <property type="match status" value="1"/>
</dbReference>
<name>A0A381WMQ8_9ZZZZ</name>
<evidence type="ECO:0000313" key="2">
    <source>
        <dbReference type="EMBL" id="SVA53571.1"/>
    </source>
</evidence>
<dbReference type="InterPro" id="IPR001792">
    <property type="entry name" value="Acylphosphatase-like_dom"/>
</dbReference>
<protein>
    <recommendedName>
        <fullName evidence="1">Acylphosphatase-like domain-containing protein</fullName>
    </recommendedName>
</protein>